<dbReference type="InterPro" id="IPR051908">
    <property type="entry name" value="Ribosomal_N-acetyltransferase"/>
</dbReference>
<accession>A0A3L8P2C3</accession>
<organism evidence="2 3">
    <name type="scientific">Nocardioides mangrovicus</name>
    <dbReference type="NCBI Taxonomy" id="2478913"/>
    <lineage>
        <taxon>Bacteria</taxon>
        <taxon>Bacillati</taxon>
        <taxon>Actinomycetota</taxon>
        <taxon>Actinomycetes</taxon>
        <taxon>Propionibacteriales</taxon>
        <taxon>Nocardioidaceae</taxon>
        <taxon>Nocardioides</taxon>
    </lineage>
</organism>
<dbReference type="SUPFAM" id="SSF55729">
    <property type="entry name" value="Acyl-CoA N-acyltransferases (Nat)"/>
    <property type="match status" value="1"/>
</dbReference>
<dbReference type="Gene3D" id="3.40.630.30">
    <property type="match status" value="1"/>
</dbReference>
<dbReference type="PANTHER" id="PTHR43441">
    <property type="entry name" value="RIBOSOMAL-PROTEIN-SERINE ACETYLTRANSFERASE"/>
    <property type="match status" value="1"/>
</dbReference>
<dbReference type="InterPro" id="IPR016181">
    <property type="entry name" value="Acyl_CoA_acyltransferase"/>
</dbReference>
<dbReference type="InterPro" id="IPR000182">
    <property type="entry name" value="GNAT_dom"/>
</dbReference>
<dbReference type="GO" id="GO:0008999">
    <property type="term" value="F:protein-N-terminal-alanine acetyltransferase activity"/>
    <property type="evidence" value="ECO:0007669"/>
    <property type="project" value="TreeGrafter"/>
</dbReference>
<keyword evidence="2" id="KW-0808">Transferase</keyword>
<proteinExistence type="predicted"/>
<sequence>MRSTPVPDPPQLDDGEIRLRRRRISDVPAIASGVNDPESLRWLDAPPPNADDAEASLRRVEEAFGRGTAAPLVIADVGTDAPLGLLSVQFRSDTVATLAYTVFPAARGRGAATRAVALAREWAFSGLALAELRLEIDGDNEASLRVAERAGFALLPEVLTPRGERVYAVRGPAR</sequence>
<dbReference type="Proteomes" id="UP000281708">
    <property type="component" value="Unassembled WGS sequence"/>
</dbReference>
<name>A0A3L8P2C3_9ACTN</name>
<evidence type="ECO:0000313" key="2">
    <source>
        <dbReference type="EMBL" id="RLV49201.1"/>
    </source>
</evidence>
<feature type="domain" description="N-acetyltransferase" evidence="1">
    <location>
        <begin position="17"/>
        <end position="172"/>
    </location>
</feature>
<reference evidence="2 3" key="1">
    <citation type="submission" date="2018-10" db="EMBL/GenBank/DDBJ databases">
        <title>Marmoricola sp. 4Q3S-7 whole genome shotgun sequence.</title>
        <authorList>
            <person name="Li F."/>
        </authorList>
    </citation>
    <scope>NUCLEOTIDE SEQUENCE [LARGE SCALE GENOMIC DNA]</scope>
    <source>
        <strain evidence="2 3">4Q3S-7</strain>
    </source>
</reference>
<dbReference type="GO" id="GO:1990189">
    <property type="term" value="F:protein N-terminal-serine acetyltransferase activity"/>
    <property type="evidence" value="ECO:0007669"/>
    <property type="project" value="TreeGrafter"/>
</dbReference>
<dbReference type="AlphaFoldDB" id="A0A3L8P2C3"/>
<dbReference type="OrthoDB" id="9795188at2"/>
<dbReference type="PANTHER" id="PTHR43441:SF10">
    <property type="entry name" value="ACETYLTRANSFERASE"/>
    <property type="match status" value="1"/>
</dbReference>
<gene>
    <name evidence="2" type="ORF">D9V37_11650</name>
</gene>
<dbReference type="RefSeq" id="WP_121806303.1">
    <property type="nucleotide sequence ID" value="NZ_RDBE01000007.1"/>
</dbReference>
<protein>
    <submittedName>
        <fullName evidence="2">N-acetyltransferase</fullName>
    </submittedName>
</protein>
<evidence type="ECO:0000313" key="3">
    <source>
        <dbReference type="Proteomes" id="UP000281708"/>
    </source>
</evidence>
<dbReference type="EMBL" id="RDBE01000007">
    <property type="protein sequence ID" value="RLV49201.1"/>
    <property type="molecule type" value="Genomic_DNA"/>
</dbReference>
<dbReference type="GO" id="GO:0005737">
    <property type="term" value="C:cytoplasm"/>
    <property type="evidence" value="ECO:0007669"/>
    <property type="project" value="TreeGrafter"/>
</dbReference>
<comment type="caution">
    <text evidence="2">The sequence shown here is derived from an EMBL/GenBank/DDBJ whole genome shotgun (WGS) entry which is preliminary data.</text>
</comment>
<evidence type="ECO:0000259" key="1">
    <source>
        <dbReference type="PROSITE" id="PS51186"/>
    </source>
</evidence>
<dbReference type="Pfam" id="PF13302">
    <property type="entry name" value="Acetyltransf_3"/>
    <property type="match status" value="1"/>
</dbReference>
<dbReference type="PROSITE" id="PS51186">
    <property type="entry name" value="GNAT"/>
    <property type="match status" value="1"/>
</dbReference>
<keyword evidence="3" id="KW-1185">Reference proteome</keyword>